<name>A0ACC2I7R4_9PLEO</name>
<comment type="caution">
    <text evidence="1">The sequence shown here is derived from an EMBL/GenBank/DDBJ whole genome shotgun (WGS) entry which is preliminary data.</text>
</comment>
<dbReference type="Proteomes" id="UP001153331">
    <property type="component" value="Unassembled WGS sequence"/>
</dbReference>
<keyword evidence="2" id="KW-1185">Reference proteome</keyword>
<gene>
    <name evidence="1" type="ORF">OPT61_g6140</name>
</gene>
<accession>A0ACC2I7R4</accession>
<reference evidence="1" key="1">
    <citation type="submission" date="2022-11" db="EMBL/GenBank/DDBJ databases">
        <title>Genome Sequence of Boeremia exigua.</title>
        <authorList>
            <person name="Buettner E."/>
        </authorList>
    </citation>
    <scope>NUCLEOTIDE SEQUENCE</scope>
    <source>
        <strain evidence="1">CU02</strain>
    </source>
</reference>
<protein>
    <submittedName>
        <fullName evidence="1">Uncharacterized protein</fullName>
    </submittedName>
</protein>
<organism evidence="1 2">
    <name type="scientific">Boeremia exigua</name>
    <dbReference type="NCBI Taxonomy" id="749465"/>
    <lineage>
        <taxon>Eukaryota</taxon>
        <taxon>Fungi</taxon>
        <taxon>Dikarya</taxon>
        <taxon>Ascomycota</taxon>
        <taxon>Pezizomycotina</taxon>
        <taxon>Dothideomycetes</taxon>
        <taxon>Pleosporomycetidae</taxon>
        <taxon>Pleosporales</taxon>
        <taxon>Pleosporineae</taxon>
        <taxon>Didymellaceae</taxon>
        <taxon>Boeremia</taxon>
    </lineage>
</organism>
<dbReference type="EMBL" id="JAPHNI010000426">
    <property type="protein sequence ID" value="KAJ8111211.1"/>
    <property type="molecule type" value="Genomic_DNA"/>
</dbReference>
<evidence type="ECO:0000313" key="1">
    <source>
        <dbReference type="EMBL" id="KAJ8111211.1"/>
    </source>
</evidence>
<proteinExistence type="predicted"/>
<evidence type="ECO:0000313" key="2">
    <source>
        <dbReference type="Proteomes" id="UP001153331"/>
    </source>
</evidence>
<sequence>MSTLKIILWTYITLITLVSCSIRDKSFTNPILPGWNSDPSCTFVEEWDDTFFCTTSSFLAFPGVPIYASKDLINWRLASHALTRPSQLPELSNPGEQMEGIWASTIRYRNGTLYVITSYIQWNDWAPKVLLFKTQNPFEDAWSDPVVIQNPANDIDPDIFWDDDGKIYMAVAAGIWISEIDIETGAASEPFRVWNGTGDRNPEGPHLYKKDDYYYLLIGEGGTELNHTATLARSRDIRGPYEGYPGNPILTNKNTDEYFQTVGHADFFQDALGEWWAVALATRSGPAWQSYPMGRETVLSHMKWEKGEWPVIDQIRGRMSGPLPSRNRHVKGKGPFADEGDVIDFAVGSSFPQQLLFWRPPKASLFAISPPGHPNTLRILPSRVNLTAYPSYKPAIDGLGFIARKQTATTFDYSVDLLFQPTQANEEAGVTVFLTQMQHVDLSIINLDTNGTLTPHLRWRVEAVGKPNYTAPETNLVSLPKAWSTQPVRLKIEALEDSRYHFSAAPVSRPTELVNMGAVSDEIVSGGSGPFTGTIIGAFATNNNGTGETPAYFKRWRYTPRKQEIAHGVFIPAPLQQHW</sequence>